<evidence type="ECO:0000313" key="5">
    <source>
        <dbReference type="EMBL" id="MFG6429550.1"/>
    </source>
</evidence>
<sequence length="129" mass="14227">MQASPSADTGHPLPTRGALFASRCPSRQLFQHVTSLWAVLILVTLRDEGRLRFSDLRRRAEGVSEKMLAQTLQTLARDGLIERHARPVVPPHVEYTLTPLGQDIAAHVHALVDCVEGNLMRSLQAQTAS</sequence>
<dbReference type="Pfam" id="PF01638">
    <property type="entry name" value="HxlR"/>
    <property type="match status" value="1"/>
</dbReference>
<dbReference type="PANTHER" id="PTHR33204:SF37">
    <property type="entry name" value="HTH-TYPE TRANSCRIPTIONAL REGULATOR YODB"/>
    <property type="match status" value="1"/>
</dbReference>
<comment type="caution">
    <text evidence="5">The sequence shown here is derived from an EMBL/GenBank/DDBJ whole genome shotgun (WGS) entry which is preliminary data.</text>
</comment>
<evidence type="ECO:0000259" key="4">
    <source>
        <dbReference type="PROSITE" id="PS51118"/>
    </source>
</evidence>
<gene>
    <name evidence="5" type="ORF">ACG00Y_06490</name>
</gene>
<dbReference type="InterPro" id="IPR036388">
    <property type="entry name" value="WH-like_DNA-bd_sf"/>
</dbReference>
<proteinExistence type="predicted"/>
<protein>
    <submittedName>
        <fullName evidence="5">Winged helix-turn-helix transcriptional regulator</fullName>
    </submittedName>
</protein>
<evidence type="ECO:0000256" key="2">
    <source>
        <dbReference type="ARBA" id="ARBA00023125"/>
    </source>
</evidence>
<evidence type="ECO:0000256" key="1">
    <source>
        <dbReference type="ARBA" id="ARBA00023015"/>
    </source>
</evidence>
<organism evidence="5 6">
    <name type="scientific">Pelomonas parva</name>
    <dbReference type="NCBI Taxonomy" id="3299032"/>
    <lineage>
        <taxon>Bacteria</taxon>
        <taxon>Pseudomonadati</taxon>
        <taxon>Pseudomonadota</taxon>
        <taxon>Betaproteobacteria</taxon>
        <taxon>Burkholderiales</taxon>
        <taxon>Sphaerotilaceae</taxon>
        <taxon>Roseateles</taxon>
    </lineage>
</organism>
<evidence type="ECO:0000256" key="3">
    <source>
        <dbReference type="ARBA" id="ARBA00023163"/>
    </source>
</evidence>
<dbReference type="Gene3D" id="1.10.10.10">
    <property type="entry name" value="Winged helix-like DNA-binding domain superfamily/Winged helix DNA-binding domain"/>
    <property type="match status" value="1"/>
</dbReference>
<name>A0ABW7F1J2_9BURK</name>
<keyword evidence="6" id="KW-1185">Reference proteome</keyword>
<dbReference type="Proteomes" id="UP001606210">
    <property type="component" value="Unassembled WGS sequence"/>
</dbReference>
<dbReference type="RefSeq" id="WP_394477087.1">
    <property type="nucleotide sequence ID" value="NZ_JBIGHV010000002.1"/>
</dbReference>
<dbReference type="PANTHER" id="PTHR33204">
    <property type="entry name" value="TRANSCRIPTIONAL REGULATOR, MARR FAMILY"/>
    <property type="match status" value="1"/>
</dbReference>
<dbReference type="SUPFAM" id="SSF46785">
    <property type="entry name" value="Winged helix' DNA-binding domain"/>
    <property type="match status" value="1"/>
</dbReference>
<dbReference type="PROSITE" id="PS51118">
    <property type="entry name" value="HTH_HXLR"/>
    <property type="match status" value="1"/>
</dbReference>
<dbReference type="InterPro" id="IPR036390">
    <property type="entry name" value="WH_DNA-bd_sf"/>
</dbReference>
<feature type="domain" description="HTH hxlR-type" evidence="4">
    <location>
        <begin position="24"/>
        <end position="123"/>
    </location>
</feature>
<keyword evidence="2" id="KW-0238">DNA-binding</keyword>
<reference evidence="5 6" key="1">
    <citation type="submission" date="2024-08" db="EMBL/GenBank/DDBJ databases">
        <authorList>
            <person name="Lu H."/>
        </authorList>
    </citation>
    <scope>NUCLEOTIDE SEQUENCE [LARGE SCALE GENOMIC DNA]</scope>
    <source>
        <strain evidence="5 6">LYH14W</strain>
    </source>
</reference>
<evidence type="ECO:0000313" key="6">
    <source>
        <dbReference type="Proteomes" id="UP001606210"/>
    </source>
</evidence>
<keyword evidence="1" id="KW-0805">Transcription regulation</keyword>
<dbReference type="EMBL" id="JBIGHV010000002">
    <property type="protein sequence ID" value="MFG6429550.1"/>
    <property type="molecule type" value="Genomic_DNA"/>
</dbReference>
<dbReference type="InterPro" id="IPR002577">
    <property type="entry name" value="HTH_HxlR"/>
</dbReference>
<keyword evidence="3" id="KW-0804">Transcription</keyword>
<accession>A0ABW7F1J2</accession>